<dbReference type="EMBL" id="CP020477">
    <property type="protein sequence ID" value="ARM76049.1"/>
    <property type="molecule type" value="Genomic_DNA"/>
</dbReference>
<dbReference type="RefSeq" id="WP_148691831.1">
    <property type="nucleotide sequence ID" value="NZ_CP020477.1"/>
</dbReference>
<name>A0A1W6K0K9_9CREN</name>
<accession>A0A1W6K0K9</accession>
<reference evidence="1 2" key="1">
    <citation type="submission" date="2017-03" db="EMBL/GenBank/DDBJ databases">
        <title>Sulfur activation and transportation mechanism of thermophilic Archaea Acidianus manzaensis YN-25.</title>
        <authorList>
            <person name="Ma Y."/>
            <person name="Yang Y."/>
            <person name="Xia J."/>
        </authorList>
    </citation>
    <scope>NUCLEOTIDE SEQUENCE [LARGE SCALE GENOMIC DNA]</scope>
    <source>
        <strain evidence="1 2">YN-25</strain>
    </source>
</reference>
<protein>
    <submittedName>
        <fullName evidence="1">Uncharacterized protein</fullName>
    </submittedName>
</protein>
<dbReference type="Proteomes" id="UP000193404">
    <property type="component" value="Chromosome"/>
</dbReference>
<dbReference type="GeneID" id="41590943"/>
<evidence type="ECO:0000313" key="2">
    <source>
        <dbReference type="Proteomes" id="UP000193404"/>
    </source>
</evidence>
<organism evidence="1 2">
    <name type="scientific">Acidianus manzaensis</name>
    <dbReference type="NCBI Taxonomy" id="282676"/>
    <lineage>
        <taxon>Archaea</taxon>
        <taxon>Thermoproteota</taxon>
        <taxon>Thermoprotei</taxon>
        <taxon>Sulfolobales</taxon>
        <taxon>Sulfolobaceae</taxon>
        <taxon>Acidianus</taxon>
    </lineage>
</organism>
<dbReference type="AlphaFoldDB" id="A0A1W6K0K9"/>
<keyword evidence="2" id="KW-1185">Reference proteome</keyword>
<proteinExistence type="predicted"/>
<dbReference type="KEGG" id="aman:B6F84_08460"/>
<dbReference type="OrthoDB" id="33021at2157"/>
<gene>
    <name evidence="1" type="ORF">B6F84_08460</name>
</gene>
<sequence length="106" mass="12338">MSNLVYKYENYYIAGVMHVVPGYLQDILIIYKDGNNWKAISAEKFNSSDNTLKTIRDGVKFAVHEDDLKDAINKLRSKGIKMEDVKSFPFPKKFLEGRKKIQEEFD</sequence>
<evidence type="ECO:0000313" key="1">
    <source>
        <dbReference type="EMBL" id="ARM76049.1"/>
    </source>
</evidence>